<name>A0ABN4FK36_9BURK</name>
<protein>
    <submittedName>
        <fullName evidence="1">Uncharacterized protein</fullName>
    </submittedName>
</protein>
<organism evidence="1 2">
    <name type="scientific">Pandoraea vervacti</name>
    <dbReference type="NCBI Taxonomy" id="656178"/>
    <lineage>
        <taxon>Bacteria</taxon>
        <taxon>Pseudomonadati</taxon>
        <taxon>Pseudomonadota</taxon>
        <taxon>Betaproteobacteria</taxon>
        <taxon>Burkholderiales</taxon>
        <taxon>Burkholderiaceae</taxon>
        <taxon>Pandoraea</taxon>
    </lineage>
</organism>
<evidence type="ECO:0000313" key="2">
    <source>
        <dbReference type="Proteomes" id="UP000035085"/>
    </source>
</evidence>
<keyword evidence="2" id="KW-1185">Reference proteome</keyword>
<accession>A0ABN4FK36</accession>
<reference evidence="2" key="1">
    <citation type="submission" date="2015-02" db="EMBL/GenBank/DDBJ databases">
        <title>Complete Genome Sequencing of Pandoraea vervacti NS15 sp. nov.</title>
        <authorList>
            <person name="Chan K.-G."/>
        </authorList>
    </citation>
    <scope>NUCLEOTIDE SEQUENCE [LARGE SCALE GENOMIC DNA]</scope>
    <source>
        <strain evidence="2">NS15</strain>
    </source>
</reference>
<evidence type="ECO:0000313" key="1">
    <source>
        <dbReference type="EMBL" id="AJP55848.1"/>
    </source>
</evidence>
<proteinExistence type="predicted"/>
<dbReference type="Proteomes" id="UP000035085">
    <property type="component" value="Chromosome"/>
</dbReference>
<sequence length="464" mass="53357">MEDIRRATETMKQAVREGVHNRKDVVAPQWFMELSEDAKRKVAKQVVDWVFSPVNSETERWFNRFTADKYIQKYLTNTVSETTYEQVSRLHCLGHVRDRIKNYGMLEGQDNNVRPPVDRLNRAERIENAKAEMWDAVRKGFYDHKGVAVPASFLALNEDDRQEVVELTVSWVFSPVNRETHRWFECLVAGASLRPYLENTVPQETYDEVERIGLNFVRQKIKEYGMLIPAVEAQKRVEIGANDLWNAVLDGVENGYDAKTPKSFACLSDANRREVVQRAVARLLPIAWTKFENHFNRLTANSDVKPFLKGTLSQSDADGILLKMQKAGGDARSHVMSRIKQYRMIAYRSDDPVQQAKYDLWEAVLDGVSNSRVATTPASFTSLSLSKDKQAVVNEAASRLKPLQGWQIPSHFNCLTENADVKPYLKGSMSKAQYDEIERKLRFFTNIQIWRDITTKMEKYQMAG</sequence>
<gene>
    <name evidence="1" type="ORF">UC34_00280</name>
</gene>
<dbReference type="EMBL" id="CP010897">
    <property type="protein sequence ID" value="AJP55848.1"/>
    <property type="molecule type" value="Genomic_DNA"/>
</dbReference>